<evidence type="ECO:0000259" key="3">
    <source>
        <dbReference type="PROSITE" id="PS50110"/>
    </source>
</evidence>
<dbReference type="PROSITE" id="PS50110">
    <property type="entry name" value="RESPONSE_REGULATORY"/>
    <property type="match status" value="1"/>
</dbReference>
<organism evidence="4 5">
    <name type="scientific">Aquabacterium soli</name>
    <dbReference type="NCBI Taxonomy" id="2493092"/>
    <lineage>
        <taxon>Bacteria</taxon>
        <taxon>Pseudomonadati</taxon>
        <taxon>Pseudomonadota</taxon>
        <taxon>Betaproteobacteria</taxon>
        <taxon>Burkholderiales</taxon>
        <taxon>Aquabacterium</taxon>
    </lineage>
</organism>
<reference evidence="4 5" key="1">
    <citation type="submission" date="2018-12" db="EMBL/GenBank/DDBJ databases">
        <title>The whole draft genome of Aquabacterium sp. SJQ9.</title>
        <authorList>
            <person name="Sun L."/>
            <person name="Gao X."/>
            <person name="Chen W."/>
            <person name="Huang K."/>
        </authorList>
    </citation>
    <scope>NUCLEOTIDE SEQUENCE [LARGE SCALE GENOMIC DNA]</scope>
    <source>
        <strain evidence="4 5">SJQ9</strain>
    </source>
</reference>
<gene>
    <name evidence="4" type="ORF">EIP75_13320</name>
</gene>
<dbReference type="AlphaFoldDB" id="A0A426VAI7"/>
<dbReference type="PANTHER" id="PTHR45339:SF6">
    <property type="entry name" value="SENSORY HISTIDINE PROTEIN KINASE"/>
    <property type="match status" value="1"/>
</dbReference>
<keyword evidence="1 2" id="KW-0597">Phosphoprotein</keyword>
<evidence type="ECO:0000256" key="1">
    <source>
        <dbReference type="ARBA" id="ARBA00022553"/>
    </source>
</evidence>
<dbReference type="PANTHER" id="PTHR45339">
    <property type="entry name" value="HYBRID SIGNAL TRANSDUCTION HISTIDINE KINASE J"/>
    <property type="match status" value="1"/>
</dbReference>
<feature type="domain" description="Response regulatory" evidence="3">
    <location>
        <begin position="303"/>
        <end position="422"/>
    </location>
</feature>
<dbReference type="InterPro" id="IPR001789">
    <property type="entry name" value="Sig_transdc_resp-reg_receiver"/>
</dbReference>
<evidence type="ECO:0000313" key="5">
    <source>
        <dbReference type="Proteomes" id="UP000269265"/>
    </source>
</evidence>
<dbReference type="EMBL" id="RSED01000009">
    <property type="protein sequence ID" value="RRS03926.1"/>
    <property type="molecule type" value="Genomic_DNA"/>
</dbReference>
<dbReference type="SUPFAM" id="SSF52172">
    <property type="entry name" value="CheY-like"/>
    <property type="match status" value="1"/>
</dbReference>
<dbReference type="GO" id="GO:0000160">
    <property type="term" value="P:phosphorelay signal transduction system"/>
    <property type="evidence" value="ECO:0007669"/>
    <property type="project" value="InterPro"/>
</dbReference>
<dbReference type="Proteomes" id="UP000269265">
    <property type="component" value="Unassembled WGS sequence"/>
</dbReference>
<comment type="caution">
    <text evidence="4">The sequence shown here is derived from an EMBL/GenBank/DDBJ whole genome shotgun (WGS) entry which is preliminary data.</text>
</comment>
<name>A0A426VAI7_9BURK</name>
<evidence type="ECO:0000313" key="4">
    <source>
        <dbReference type="EMBL" id="RRS03926.1"/>
    </source>
</evidence>
<accession>A0A426VAI7</accession>
<sequence length="425" mass="45746">MSADFAEIFTVAARHAVPMVRAKGLRFSFDCQTDGIVYVGDAPALQGALHRLICTVVETMATGSVLISAQMEGSPEEPRRVGVSIGGVGQCDEARLAMTVQRLGLALNPVGHNGTPEYAAQGMCPLTQGRVELHCLPSQGLLVSLELTSLAPGPESADPPAHASGARAWLVNVDDLLGNSWKRRLQRLGWAVSIFPSLREAAVQLGEQPHAAKPSLVLLMERDGSRRDCSMAFAAELPASAQLVYAVQAASRNLKDSMLEGFQMRVYPFSPDDLDHFTCHANGADLPSGTTRPMPLTLDHMPVVLIVDDQPLNLVIGRGLMEALGYFVHTASSAVEAIARCRTEAPDVVLMDVRMPSMDGLAATAELRGMQLKGLIPPFPIIAFTASWSHQVREECLAAGMDECLPKPLEIGMLARELHRFCAMH</sequence>
<dbReference type="InterPro" id="IPR011006">
    <property type="entry name" value="CheY-like_superfamily"/>
</dbReference>
<dbReference type="CDD" id="cd17546">
    <property type="entry name" value="REC_hyHK_CKI1_RcsC-like"/>
    <property type="match status" value="1"/>
</dbReference>
<dbReference type="SMART" id="SM00448">
    <property type="entry name" value="REC"/>
    <property type="match status" value="1"/>
</dbReference>
<dbReference type="Pfam" id="PF00072">
    <property type="entry name" value="Response_reg"/>
    <property type="match status" value="1"/>
</dbReference>
<keyword evidence="5" id="KW-1185">Reference proteome</keyword>
<feature type="modified residue" description="4-aspartylphosphate" evidence="2">
    <location>
        <position position="352"/>
    </location>
</feature>
<dbReference type="OrthoDB" id="8876203at2"/>
<evidence type="ECO:0000256" key="2">
    <source>
        <dbReference type="PROSITE-ProRule" id="PRU00169"/>
    </source>
</evidence>
<protein>
    <submittedName>
        <fullName evidence="4">Response regulator</fullName>
    </submittedName>
</protein>
<dbReference type="Gene3D" id="3.40.50.2300">
    <property type="match status" value="1"/>
</dbReference>
<proteinExistence type="predicted"/>
<dbReference type="RefSeq" id="WP_125243766.1">
    <property type="nucleotide sequence ID" value="NZ_RSED01000009.1"/>
</dbReference>